<dbReference type="PRINTS" id="PR00409">
    <property type="entry name" value="PHDIOXRDTASE"/>
</dbReference>
<dbReference type="InterPro" id="IPR017927">
    <property type="entry name" value="FAD-bd_FR_type"/>
</dbReference>
<proteinExistence type="predicted"/>
<dbReference type="HOGENOM" id="CLU_003827_17_0_4"/>
<evidence type="ECO:0000256" key="5">
    <source>
        <dbReference type="ARBA" id="ARBA00023004"/>
    </source>
</evidence>
<dbReference type="GO" id="GO:0016491">
    <property type="term" value="F:oxidoreductase activity"/>
    <property type="evidence" value="ECO:0007669"/>
    <property type="project" value="UniProtKB-KW"/>
</dbReference>
<name>A0A076PTI0_COMTE</name>
<dbReference type="InterPro" id="IPR001041">
    <property type="entry name" value="2Fe-2S_ferredoxin-type"/>
</dbReference>
<evidence type="ECO:0000259" key="8">
    <source>
        <dbReference type="PROSITE" id="PS51384"/>
    </source>
</evidence>
<dbReference type="PROSITE" id="PS51085">
    <property type="entry name" value="2FE2S_FER_2"/>
    <property type="match status" value="1"/>
</dbReference>
<keyword evidence="1" id="KW-0285">Flavoprotein</keyword>
<keyword evidence="4" id="KW-0560">Oxidoreductase</keyword>
<dbReference type="PANTHER" id="PTHR47354">
    <property type="entry name" value="NADH OXIDOREDUCTASE HCR"/>
    <property type="match status" value="1"/>
</dbReference>
<dbReference type="InterPro" id="IPR050415">
    <property type="entry name" value="MRET"/>
</dbReference>
<dbReference type="KEGG" id="ctes:O987_12670"/>
<feature type="domain" description="2Fe-2S ferredoxin-type" evidence="7">
    <location>
        <begin position="241"/>
        <end position="331"/>
    </location>
</feature>
<reference evidence="9 10" key="1">
    <citation type="journal article" date="2014" name="Genome Announc.">
        <title>Complete Genome Sequence of Polychlorinated Biphenyl Degrader Comamonas testosteroni TK102 (NBRC 109938).</title>
        <authorList>
            <person name="Fukuda K."/>
            <person name="Hosoyama A."/>
            <person name="Tsuchikane K."/>
            <person name="Ohji S."/>
            <person name="Yamazoe A."/>
            <person name="Fujita N."/>
            <person name="Shintani M."/>
            <person name="Kimbara K."/>
        </authorList>
    </citation>
    <scope>NUCLEOTIDE SEQUENCE [LARGE SCALE GENOMIC DNA]</scope>
    <source>
        <strain evidence="9">TK102</strain>
    </source>
</reference>
<evidence type="ECO:0000256" key="6">
    <source>
        <dbReference type="ARBA" id="ARBA00023014"/>
    </source>
</evidence>
<dbReference type="CDD" id="cd00207">
    <property type="entry name" value="fer2"/>
    <property type="match status" value="1"/>
</dbReference>
<dbReference type="InterPro" id="IPR012675">
    <property type="entry name" value="Beta-grasp_dom_sf"/>
</dbReference>
<organism evidence="9 10">
    <name type="scientific">Comamonas testosteroni TK102</name>
    <dbReference type="NCBI Taxonomy" id="1392005"/>
    <lineage>
        <taxon>Bacteria</taxon>
        <taxon>Pseudomonadati</taxon>
        <taxon>Pseudomonadota</taxon>
        <taxon>Betaproteobacteria</taxon>
        <taxon>Burkholderiales</taxon>
        <taxon>Comamonadaceae</taxon>
        <taxon>Comamonas</taxon>
    </lineage>
</organism>
<evidence type="ECO:0000313" key="9">
    <source>
        <dbReference type="EMBL" id="AIJ46657.1"/>
    </source>
</evidence>
<dbReference type="GO" id="GO:0046872">
    <property type="term" value="F:metal ion binding"/>
    <property type="evidence" value="ECO:0007669"/>
    <property type="project" value="UniProtKB-KW"/>
</dbReference>
<feature type="domain" description="FAD-binding FR-type" evidence="8">
    <location>
        <begin position="2"/>
        <end position="108"/>
    </location>
</feature>
<evidence type="ECO:0000256" key="1">
    <source>
        <dbReference type="ARBA" id="ARBA00022630"/>
    </source>
</evidence>
<sequence length="331" mass="35568">MANDAPTIHVVVEALSAQGHGNLAVHLVPTETGSNLPPFEAGTHVDLHFPNNLVRQYSIASSPLQLDHYLLCIRREASSRGGSAYVHEQLRVGQSLTISAPRNLFALRPHAPAVLLAGGIGITPLLSMALALDAEGQSFELHYYVRHRHEVAFSRHLSHGFRHGTVYLHCSAEGDSLRAGLPGCLHTPDRQTHIYVCGPQGFMAEVRQRTSVQGWSTEQIHQEAFAPMVAGGEATAGLLMHEVPFEVEIGSSGQVFCIPVERSIASVLLDAGIDVPLSCEMGICGACLTPVTAGEPDHRDSVQSDAEKSVAQPKIALCCSRSHSPRLVLDL</sequence>
<evidence type="ECO:0000256" key="4">
    <source>
        <dbReference type="ARBA" id="ARBA00023002"/>
    </source>
</evidence>
<dbReference type="PROSITE" id="PS51384">
    <property type="entry name" value="FAD_FR"/>
    <property type="match status" value="1"/>
</dbReference>
<evidence type="ECO:0000256" key="3">
    <source>
        <dbReference type="ARBA" id="ARBA00022723"/>
    </source>
</evidence>
<dbReference type="Pfam" id="PF00111">
    <property type="entry name" value="Fer2"/>
    <property type="match status" value="1"/>
</dbReference>
<dbReference type="InterPro" id="IPR017938">
    <property type="entry name" value="Riboflavin_synthase-like_b-brl"/>
</dbReference>
<dbReference type="InterPro" id="IPR006058">
    <property type="entry name" value="2Fe2S_fd_BS"/>
</dbReference>
<dbReference type="Proteomes" id="UP000028782">
    <property type="component" value="Chromosome"/>
</dbReference>
<dbReference type="SUPFAM" id="SSF54292">
    <property type="entry name" value="2Fe-2S ferredoxin-like"/>
    <property type="match status" value="1"/>
</dbReference>
<accession>A0A076PTI0</accession>
<dbReference type="SUPFAM" id="SSF63380">
    <property type="entry name" value="Riboflavin synthase domain-like"/>
    <property type="match status" value="1"/>
</dbReference>
<dbReference type="Gene3D" id="2.40.30.10">
    <property type="entry name" value="Translation factors"/>
    <property type="match status" value="1"/>
</dbReference>
<dbReference type="PANTHER" id="PTHR47354:SF1">
    <property type="entry name" value="CARNITINE MONOOXYGENASE REDUCTASE SUBUNIT"/>
    <property type="match status" value="1"/>
</dbReference>
<evidence type="ECO:0000313" key="10">
    <source>
        <dbReference type="Proteomes" id="UP000028782"/>
    </source>
</evidence>
<dbReference type="Gene3D" id="3.40.50.80">
    <property type="entry name" value="Nucleotide-binding domain of ferredoxin-NADP reductase (FNR) module"/>
    <property type="match status" value="1"/>
</dbReference>
<dbReference type="RefSeq" id="WP_043372490.1">
    <property type="nucleotide sequence ID" value="NZ_CP006704.1"/>
</dbReference>
<keyword evidence="3" id="KW-0479">Metal-binding</keyword>
<evidence type="ECO:0000256" key="2">
    <source>
        <dbReference type="ARBA" id="ARBA00022714"/>
    </source>
</evidence>
<dbReference type="GO" id="GO:0051537">
    <property type="term" value="F:2 iron, 2 sulfur cluster binding"/>
    <property type="evidence" value="ECO:0007669"/>
    <property type="project" value="UniProtKB-KW"/>
</dbReference>
<keyword evidence="6" id="KW-0411">Iron-sulfur</keyword>
<dbReference type="EMBL" id="CP006704">
    <property type="protein sequence ID" value="AIJ46657.1"/>
    <property type="molecule type" value="Genomic_DNA"/>
</dbReference>
<dbReference type="AlphaFoldDB" id="A0A076PTI0"/>
<dbReference type="CDD" id="cd06185">
    <property type="entry name" value="PDR_like"/>
    <property type="match status" value="1"/>
</dbReference>
<dbReference type="InterPro" id="IPR036010">
    <property type="entry name" value="2Fe-2S_ferredoxin-like_sf"/>
</dbReference>
<dbReference type="InterPro" id="IPR039261">
    <property type="entry name" value="FNR_nucleotide-bd"/>
</dbReference>
<keyword evidence="9" id="KW-0489">Methyltransferase</keyword>
<keyword evidence="2" id="KW-0001">2Fe-2S</keyword>
<dbReference type="SUPFAM" id="SSF52343">
    <property type="entry name" value="Ferredoxin reductase-like, C-terminal NADP-linked domain"/>
    <property type="match status" value="1"/>
</dbReference>
<keyword evidence="9" id="KW-0808">Transferase</keyword>
<dbReference type="Gene3D" id="3.10.20.30">
    <property type="match status" value="1"/>
</dbReference>
<dbReference type="GO" id="GO:0008168">
    <property type="term" value="F:methyltransferase activity"/>
    <property type="evidence" value="ECO:0007669"/>
    <property type="project" value="UniProtKB-KW"/>
</dbReference>
<gene>
    <name evidence="9" type="ORF">O987_12670</name>
</gene>
<keyword evidence="5" id="KW-0408">Iron</keyword>
<evidence type="ECO:0000259" key="7">
    <source>
        <dbReference type="PROSITE" id="PS51085"/>
    </source>
</evidence>
<dbReference type="GO" id="GO:0032259">
    <property type="term" value="P:methylation"/>
    <property type="evidence" value="ECO:0007669"/>
    <property type="project" value="UniProtKB-KW"/>
</dbReference>
<protein>
    <submittedName>
        <fullName evidence="9">Vanillate O-demethylase oxidoreductase</fullName>
    </submittedName>
</protein>
<dbReference type="PROSITE" id="PS00197">
    <property type="entry name" value="2FE2S_FER_1"/>
    <property type="match status" value="1"/>
</dbReference>